<evidence type="ECO:0000313" key="3">
    <source>
        <dbReference type="EMBL" id="GAA0458667.1"/>
    </source>
</evidence>
<reference evidence="3" key="3">
    <citation type="submission" date="2023-12" db="EMBL/GenBank/DDBJ databases">
        <authorList>
            <person name="Sun Q."/>
            <person name="Inoue M."/>
        </authorList>
    </citation>
    <scope>NUCLEOTIDE SEQUENCE</scope>
    <source>
        <strain evidence="3">JCM 12289</strain>
    </source>
</reference>
<evidence type="ECO:0000313" key="4">
    <source>
        <dbReference type="EMBL" id="UOO95662.1"/>
    </source>
</evidence>
<dbReference type="GeneID" id="71760758"/>
<reference evidence="4" key="2">
    <citation type="submission" date="2022-04" db="EMBL/GenBank/DDBJ databases">
        <title>Sequencing and genomic assembly of Halococcus dombrowskii.</title>
        <authorList>
            <person name="Lim S.W."/>
            <person name="MacLea K.S."/>
        </authorList>
    </citation>
    <scope>NUCLEOTIDE SEQUENCE</scope>
    <source>
        <strain evidence="4">H4</strain>
    </source>
</reference>
<dbReference type="EMBL" id="CP095005">
    <property type="protein sequence ID" value="UOO95662.1"/>
    <property type="molecule type" value="Genomic_DNA"/>
</dbReference>
<dbReference type="RefSeq" id="WP_244703731.1">
    <property type="nucleotide sequence ID" value="NZ_BAAADN010000022.1"/>
</dbReference>
<keyword evidence="5" id="KW-1185">Reference proteome</keyword>
<dbReference type="EMBL" id="BAAADN010000022">
    <property type="protein sequence ID" value="GAA0458667.1"/>
    <property type="molecule type" value="Genomic_DNA"/>
</dbReference>
<gene>
    <name evidence="3" type="ORF">GCM10008985_13640</name>
    <name evidence="4" type="ORF">MUK72_02880</name>
</gene>
<protein>
    <recommendedName>
        <fullName evidence="2">DUF7981 domain-containing protein</fullName>
    </recommendedName>
</protein>
<reference evidence="3" key="1">
    <citation type="journal article" date="2014" name="Int. J. Syst. Evol. Microbiol.">
        <title>Complete genome sequence of Corynebacterium casei LMG S-19264T (=DSM 44701T), isolated from a smear-ripened cheese.</title>
        <authorList>
            <consortium name="US DOE Joint Genome Institute (JGI-PGF)"/>
            <person name="Walter F."/>
            <person name="Albersmeier A."/>
            <person name="Kalinowski J."/>
            <person name="Ruckert C."/>
        </authorList>
    </citation>
    <scope>NUCLEOTIDE SEQUENCE</scope>
    <source>
        <strain evidence="3">JCM 12289</strain>
    </source>
</reference>
<name>A0AAV3SEP6_HALDO</name>
<evidence type="ECO:0000313" key="6">
    <source>
        <dbReference type="Proteomes" id="UP001500962"/>
    </source>
</evidence>
<proteinExistence type="predicted"/>
<evidence type="ECO:0000259" key="2">
    <source>
        <dbReference type="Pfam" id="PF25938"/>
    </source>
</evidence>
<evidence type="ECO:0000256" key="1">
    <source>
        <dbReference type="SAM" id="Phobius"/>
    </source>
</evidence>
<feature type="domain" description="DUF7981" evidence="2">
    <location>
        <begin position="1"/>
        <end position="66"/>
    </location>
</feature>
<organism evidence="3 6">
    <name type="scientific">Halococcus dombrowskii</name>
    <dbReference type="NCBI Taxonomy" id="179637"/>
    <lineage>
        <taxon>Archaea</taxon>
        <taxon>Methanobacteriati</taxon>
        <taxon>Methanobacteriota</taxon>
        <taxon>Stenosarchaea group</taxon>
        <taxon>Halobacteria</taxon>
        <taxon>Halobacteriales</taxon>
        <taxon>Halococcaceae</taxon>
        <taxon>Halococcus</taxon>
    </lineage>
</organism>
<evidence type="ECO:0000313" key="5">
    <source>
        <dbReference type="Proteomes" id="UP000830542"/>
    </source>
</evidence>
<sequence length="67" mass="7216">MRPRTKTSLLWGAVGALAFLVLAQGYELIAAPGISLLVKLAIAAIVWIVASVASYLFEDRLARSERS</sequence>
<feature type="transmembrane region" description="Helical" evidence="1">
    <location>
        <begin position="35"/>
        <end position="57"/>
    </location>
</feature>
<keyword evidence="1" id="KW-0472">Membrane</keyword>
<dbReference type="InterPro" id="IPR058287">
    <property type="entry name" value="DUF7981"/>
</dbReference>
<dbReference type="KEGG" id="hdo:MUK72_02880"/>
<dbReference type="AlphaFoldDB" id="A0AAV3SEP6"/>
<dbReference type="Pfam" id="PF25938">
    <property type="entry name" value="DUF7981"/>
    <property type="match status" value="1"/>
</dbReference>
<keyword evidence="1" id="KW-1133">Transmembrane helix</keyword>
<dbReference type="Proteomes" id="UP001500962">
    <property type="component" value="Unassembled WGS sequence"/>
</dbReference>
<keyword evidence="1" id="KW-0812">Transmembrane</keyword>
<dbReference type="Proteomes" id="UP000830542">
    <property type="component" value="Chromosome"/>
</dbReference>
<accession>A0AAV3SEP6</accession>